<reference evidence="1 2" key="1">
    <citation type="submission" date="2016-06" db="EMBL/GenBank/DDBJ databases">
        <authorList>
            <person name="Kjaerup R.B."/>
            <person name="Dalgaard T.S."/>
            <person name="Juul-Madsen H.R."/>
        </authorList>
    </citation>
    <scope>NUCLEOTIDE SEQUENCE [LARGE SCALE GENOMIC DNA]</scope>
</reference>
<dbReference type="EMBL" id="LT853697">
    <property type="protein sequence ID" value="SMQ51990.1"/>
    <property type="molecule type" value="Genomic_DNA"/>
</dbReference>
<sequence>MEHGESFLQGPAQHIRALFDSTYLAQQSLILQQQLLLPQQSSTSSVLTLWPRGLPIVIYTRFLLSSITHPRLYDHHPAG</sequence>
<accession>A0A1X7RXK9</accession>
<dbReference type="Proteomes" id="UP000215127">
    <property type="component" value="Chromosome 6"/>
</dbReference>
<evidence type="ECO:0000313" key="2">
    <source>
        <dbReference type="Proteomes" id="UP000215127"/>
    </source>
</evidence>
<organism evidence="1 2">
    <name type="scientific">Zymoseptoria tritici (strain ST99CH_3D7)</name>
    <dbReference type="NCBI Taxonomy" id="1276538"/>
    <lineage>
        <taxon>Eukaryota</taxon>
        <taxon>Fungi</taxon>
        <taxon>Dikarya</taxon>
        <taxon>Ascomycota</taxon>
        <taxon>Pezizomycotina</taxon>
        <taxon>Dothideomycetes</taxon>
        <taxon>Dothideomycetidae</taxon>
        <taxon>Mycosphaerellales</taxon>
        <taxon>Mycosphaerellaceae</taxon>
        <taxon>Zymoseptoria</taxon>
    </lineage>
</organism>
<proteinExistence type="predicted"/>
<name>A0A1X7RXK9_ZYMT9</name>
<gene>
    <name evidence="1" type="ORF">ZT3D7_G7143</name>
</gene>
<keyword evidence="2" id="KW-1185">Reference proteome</keyword>
<protein>
    <submittedName>
        <fullName evidence="1">Uncharacterized protein</fullName>
    </submittedName>
</protein>
<dbReference type="AlphaFoldDB" id="A0A1X7RXK9"/>
<evidence type="ECO:0000313" key="1">
    <source>
        <dbReference type="EMBL" id="SMQ51990.1"/>
    </source>
</evidence>